<organism evidence="2 3">
    <name type="scientific">Micromonospora carbonacea</name>
    <dbReference type="NCBI Taxonomy" id="47853"/>
    <lineage>
        <taxon>Bacteria</taxon>
        <taxon>Bacillati</taxon>
        <taxon>Actinomycetota</taxon>
        <taxon>Actinomycetes</taxon>
        <taxon>Micromonosporales</taxon>
        <taxon>Micromonosporaceae</taxon>
        <taxon>Micromonospora</taxon>
    </lineage>
</organism>
<dbReference type="EMBL" id="CP058322">
    <property type="protein sequence ID" value="QLD23989.1"/>
    <property type="molecule type" value="Genomic_DNA"/>
</dbReference>
<evidence type="ECO:0000256" key="1">
    <source>
        <dbReference type="SAM" id="MobiDB-lite"/>
    </source>
</evidence>
<feature type="compositionally biased region" description="Pro residues" evidence="1">
    <location>
        <begin position="148"/>
        <end position="172"/>
    </location>
</feature>
<reference evidence="2 3" key="1">
    <citation type="submission" date="2020-07" db="EMBL/GenBank/DDBJ databases">
        <title>A bifunctional nitrone conjugated secondary metabolite targeting the ribosome.</title>
        <authorList>
            <person name="Limbrick E.M."/>
            <person name="Graf M."/>
            <person name="Derewacz D.K."/>
            <person name="Nguyen F."/>
            <person name="Spraggins J.M."/>
            <person name="Wieland M."/>
            <person name="Ynigez-Gutierrez A.E."/>
            <person name="Reisman B.J."/>
            <person name="Zinshteyn B."/>
            <person name="McCulloch K."/>
            <person name="Iverson T.M."/>
            <person name="Green R."/>
            <person name="Wilson D.N."/>
            <person name="Bachmann B.O."/>
        </authorList>
    </citation>
    <scope>NUCLEOTIDE SEQUENCE [LARGE SCALE GENOMIC DNA]</scope>
    <source>
        <strain evidence="3">aurantiaca</strain>
    </source>
</reference>
<dbReference type="AlphaFoldDB" id="A0A7H8XHX6"/>
<feature type="compositionally biased region" description="Pro residues" evidence="1">
    <location>
        <begin position="183"/>
        <end position="193"/>
    </location>
</feature>
<feature type="compositionally biased region" description="Pro residues" evidence="1">
    <location>
        <begin position="210"/>
        <end position="227"/>
    </location>
</feature>
<dbReference type="RefSeq" id="WP_178063641.1">
    <property type="nucleotide sequence ID" value="NZ_JBEPER010000014.1"/>
</dbReference>
<protein>
    <submittedName>
        <fullName evidence="2">Uncharacterized protein</fullName>
    </submittedName>
</protein>
<feature type="compositionally biased region" description="Low complexity" evidence="1">
    <location>
        <begin position="173"/>
        <end position="182"/>
    </location>
</feature>
<dbReference type="Proteomes" id="UP000509335">
    <property type="component" value="Chromosome"/>
</dbReference>
<gene>
    <name evidence="2" type="ORF">HXZ27_06975</name>
</gene>
<dbReference type="KEGG" id="mcab:HXZ27_06975"/>
<sequence length="227" mass="23502">MRVGEQSTDPIDQVLGEVPVPASLTPEDVRLAVRAVVVHAAEEWPSGALCRNDGASYPCRLHRWGRRVLEAHGLNGRQIDALIRHGNPFVHVPFPFTATGPSRADRPAAHPAVTQSGRGATPPGRAGNPAGRAPMPPGRVSASGGRVPLPPGRTPLPPGRMPIPPGRVPTPPGRVSASGGRVPTPPGRVPPAPGRVSVPTGRPVARPGLPSRPVPPNAAAPPWPRAS</sequence>
<proteinExistence type="predicted"/>
<name>A0A7H8XHX6_9ACTN</name>
<accession>A0A7H8XHX6</accession>
<evidence type="ECO:0000313" key="2">
    <source>
        <dbReference type="EMBL" id="QLD23989.1"/>
    </source>
</evidence>
<feature type="region of interest" description="Disordered" evidence="1">
    <location>
        <begin position="98"/>
        <end position="227"/>
    </location>
</feature>
<evidence type="ECO:0000313" key="3">
    <source>
        <dbReference type="Proteomes" id="UP000509335"/>
    </source>
</evidence>